<evidence type="ECO:0000313" key="2">
    <source>
        <dbReference type="Proteomes" id="UP000185511"/>
    </source>
</evidence>
<dbReference type="AlphaFoldDB" id="A0AAC9LG53"/>
<evidence type="ECO:0000313" key="1">
    <source>
        <dbReference type="EMBL" id="APU17218.1"/>
    </source>
</evidence>
<protein>
    <submittedName>
        <fullName evidence="1">Uncharacterized protein</fullName>
    </submittedName>
</protein>
<dbReference type="EMBL" id="CP016076">
    <property type="protein sequence ID" value="APU17218.1"/>
    <property type="molecule type" value="Genomic_DNA"/>
</dbReference>
<dbReference type="Proteomes" id="UP000185511">
    <property type="component" value="Chromosome"/>
</dbReference>
<reference evidence="2" key="1">
    <citation type="submission" date="2016-06" db="EMBL/GenBank/DDBJ databases">
        <title>Complete genome sequence of Actinoalloteichus fjordicus DSM 46855 (=ADI127-17), type strain of the new species Actinoalloteichus fjordicus.</title>
        <authorList>
            <person name="Ruckert C."/>
            <person name="Nouioui I."/>
            <person name="Willmese J."/>
            <person name="van Wezel G."/>
            <person name="Klenk H.-P."/>
            <person name="Kalinowski J."/>
            <person name="Zotchev S.B."/>
        </authorList>
    </citation>
    <scope>NUCLEOTIDE SEQUENCE [LARGE SCALE GENOMIC DNA]</scope>
    <source>
        <strain evidence="2">ADI127-7</strain>
    </source>
</reference>
<sequence>MPILICLNELSCTTSNRRQDVDAAMAELVDVVREINKRRPGAALVTPERLPAIELCPGYPMAKWAADTRNLDQWRFLRRRQDRSPVTFADIVPPEIASRVDYRHLGRPAAGLAAADISDGIAVSLPVDDAWTESGVEVTRIAIDEQESRLTEDAVQVRHASHCDHVSTHRDWLSTAGVTTILTGDDLWRLRAEHFPDVEFLPRVEDDLAKLDRCWVHPVRTVLAKVQQSVSDWNPEIRPQPAWQTFISPEAEQRKRLCSFTDVDGTSQVFDQHARFTPGAGRLHFRLVAENRTARVGYIGKKL</sequence>
<gene>
    <name evidence="1" type="ORF">UA74_26065</name>
</gene>
<dbReference type="KEGG" id="acad:UA74_26065"/>
<dbReference type="RefSeq" id="WP_075742617.1">
    <property type="nucleotide sequence ID" value="NZ_CP016076.1"/>
</dbReference>
<proteinExistence type="predicted"/>
<name>A0AAC9LG53_9PSEU</name>
<keyword evidence="2" id="KW-1185">Reference proteome</keyword>
<accession>A0AAC9LG53</accession>
<organism evidence="1 2">
    <name type="scientific">Actinoalloteichus fjordicus</name>
    <dbReference type="NCBI Taxonomy" id="1612552"/>
    <lineage>
        <taxon>Bacteria</taxon>
        <taxon>Bacillati</taxon>
        <taxon>Actinomycetota</taxon>
        <taxon>Actinomycetes</taxon>
        <taxon>Pseudonocardiales</taxon>
        <taxon>Pseudonocardiaceae</taxon>
        <taxon>Actinoalloteichus</taxon>
    </lineage>
</organism>